<dbReference type="Proteomes" id="UP001215151">
    <property type="component" value="Unassembled WGS sequence"/>
</dbReference>
<dbReference type="AlphaFoldDB" id="A0AAD7TUK3"/>
<gene>
    <name evidence="1" type="ORF">ONZ51_g5133</name>
</gene>
<name>A0AAD7TUK3_9APHY</name>
<keyword evidence="2" id="KW-1185">Reference proteome</keyword>
<evidence type="ECO:0000313" key="1">
    <source>
        <dbReference type="EMBL" id="KAJ8482800.1"/>
    </source>
</evidence>
<comment type="caution">
    <text evidence="1">The sequence shown here is derived from an EMBL/GenBank/DDBJ whole genome shotgun (WGS) entry which is preliminary data.</text>
</comment>
<dbReference type="EMBL" id="JAPEVG010000106">
    <property type="protein sequence ID" value="KAJ8482800.1"/>
    <property type="molecule type" value="Genomic_DNA"/>
</dbReference>
<evidence type="ECO:0000313" key="2">
    <source>
        <dbReference type="Proteomes" id="UP001215151"/>
    </source>
</evidence>
<reference evidence="1" key="1">
    <citation type="submission" date="2022-11" db="EMBL/GenBank/DDBJ databases">
        <title>Genome Sequence of Cubamyces cubensis.</title>
        <authorList>
            <person name="Buettner E."/>
        </authorList>
    </citation>
    <scope>NUCLEOTIDE SEQUENCE</scope>
    <source>
        <strain evidence="1">MPL-01</strain>
    </source>
</reference>
<accession>A0AAD7TUK3</accession>
<sequence>MLFPSTHDSNLKTQQDLIVFCYAQERVLIPLPKTYEDARNRARDVFGIADDVVFETTDLYGSDGMRVRIHSTAWEGVSPILHTVPDPGHGWEPFFRRATICQRVEDAAQATWEPYALVDDQLRQRY</sequence>
<protein>
    <submittedName>
        <fullName evidence="1">Uncharacterized protein</fullName>
    </submittedName>
</protein>
<organism evidence="1 2">
    <name type="scientific">Trametes cubensis</name>
    <dbReference type="NCBI Taxonomy" id="1111947"/>
    <lineage>
        <taxon>Eukaryota</taxon>
        <taxon>Fungi</taxon>
        <taxon>Dikarya</taxon>
        <taxon>Basidiomycota</taxon>
        <taxon>Agaricomycotina</taxon>
        <taxon>Agaricomycetes</taxon>
        <taxon>Polyporales</taxon>
        <taxon>Polyporaceae</taxon>
        <taxon>Trametes</taxon>
    </lineage>
</organism>
<proteinExistence type="predicted"/>